<dbReference type="InterPro" id="IPR028051">
    <property type="entry name" value="CheX-like_dom"/>
</dbReference>
<proteinExistence type="predicted"/>
<protein>
    <submittedName>
        <fullName evidence="3">Chemotaxis protein CheX</fullName>
    </submittedName>
</protein>
<accession>A0ABW8DCN4</accession>
<keyword evidence="4" id="KW-1185">Reference proteome</keyword>
<gene>
    <name evidence="3" type="ORF">ACD661_12050</name>
</gene>
<feature type="domain" description="Chemotaxis phosphatase CheX-like" evidence="2">
    <location>
        <begin position="58"/>
        <end position="125"/>
    </location>
</feature>
<dbReference type="SUPFAM" id="SSF103039">
    <property type="entry name" value="CheC-like"/>
    <property type="match status" value="1"/>
</dbReference>
<sequence length="159" mass="17483">MSIVNTSEIWLNAATDAMNDFVGMGLGEENAAVSIMERSKIDDPQQLFGSYLILSCDDHQVEIGLHANMENMKRITQKMLALTPEELVDNEQMSDALNEALNIISGGIKSRLNEHIYGGIMLGLPHFSPYVEAIHDRAFLLQHVTIGDLSIGISVQTLA</sequence>
<name>A0ABW8DCN4_9GAMM</name>
<evidence type="ECO:0000256" key="1">
    <source>
        <dbReference type="ARBA" id="ARBA00022500"/>
    </source>
</evidence>
<dbReference type="EMBL" id="JBGORX010000005">
    <property type="protein sequence ID" value="MFJ1269290.1"/>
    <property type="molecule type" value="Genomic_DNA"/>
</dbReference>
<reference evidence="3 4" key="1">
    <citation type="submission" date="2024-08" db="EMBL/GenBank/DDBJ databases">
        <title>Draft Genome Sequence of Legionella lytica strain DSB2004, Isolated From a Fire Sprinkler System.</title>
        <authorList>
            <person name="Everhart A.D."/>
            <person name="Kidane D.T."/>
            <person name="Farone A.L."/>
            <person name="Farone M.B."/>
        </authorList>
    </citation>
    <scope>NUCLEOTIDE SEQUENCE [LARGE SCALE GENOMIC DNA]</scope>
    <source>
        <strain evidence="3 4">DSB2004</strain>
    </source>
</reference>
<dbReference type="Pfam" id="PF13690">
    <property type="entry name" value="CheX"/>
    <property type="match status" value="1"/>
</dbReference>
<evidence type="ECO:0000313" key="4">
    <source>
        <dbReference type="Proteomes" id="UP001615550"/>
    </source>
</evidence>
<dbReference type="Proteomes" id="UP001615550">
    <property type="component" value="Unassembled WGS sequence"/>
</dbReference>
<dbReference type="RefSeq" id="WP_400188114.1">
    <property type="nucleotide sequence ID" value="NZ_JBGORX010000005.1"/>
</dbReference>
<dbReference type="InterPro" id="IPR028976">
    <property type="entry name" value="CheC-like_sf"/>
</dbReference>
<dbReference type="Gene3D" id="3.40.1550.10">
    <property type="entry name" value="CheC-like"/>
    <property type="match status" value="1"/>
</dbReference>
<evidence type="ECO:0000259" key="2">
    <source>
        <dbReference type="Pfam" id="PF13690"/>
    </source>
</evidence>
<comment type="caution">
    <text evidence="3">The sequence shown here is derived from an EMBL/GenBank/DDBJ whole genome shotgun (WGS) entry which is preliminary data.</text>
</comment>
<organism evidence="3 4">
    <name type="scientific">Legionella lytica</name>
    <dbReference type="NCBI Taxonomy" id="96232"/>
    <lineage>
        <taxon>Bacteria</taxon>
        <taxon>Pseudomonadati</taxon>
        <taxon>Pseudomonadota</taxon>
        <taxon>Gammaproteobacteria</taxon>
        <taxon>Legionellales</taxon>
        <taxon>Legionellaceae</taxon>
        <taxon>Legionella</taxon>
    </lineage>
</organism>
<evidence type="ECO:0000313" key="3">
    <source>
        <dbReference type="EMBL" id="MFJ1269290.1"/>
    </source>
</evidence>
<keyword evidence="1" id="KW-0145">Chemotaxis</keyword>